<evidence type="ECO:0000256" key="7">
    <source>
        <dbReference type="ARBA" id="ARBA00038219"/>
    </source>
</evidence>
<feature type="repeat" description="PIR1/2/3" evidence="8">
    <location>
        <begin position="85"/>
        <end position="103"/>
    </location>
</feature>
<evidence type="ECO:0000256" key="1">
    <source>
        <dbReference type="ARBA" id="ARBA00004191"/>
    </source>
</evidence>
<keyword evidence="5 10" id="KW-0732">Signal</keyword>
<evidence type="ECO:0000313" key="12">
    <source>
        <dbReference type="EMBL" id="CAI4044369.1"/>
    </source>
</evidence>
<dbReference type="PANTHER" id="PTHR47254:SF1">
    <property type="entry name" value="CELL WALL MANNOPROTEIN CIS3-RELATED"/>
    <property type="match status" value="1"/>
</dbReference>
<dbReference type="InterPro" id="IPR054508">
    <property type="entry name" value="PIR1-like_C"/>
</dbReference>
<evidence type="ECO:0000256" key="4">
    <source>
        <dbReference type="ARBA" id="ARBA00022685"/>
    </source>
</evidence>
<feature type="signal peptide" evidence="10">
    <location>
        <begin position="1"/>
        <end position="21"/>
    </location>
</feature>
<dbReference type="Pfam" id="PF22799">
    <property type="entry name" value="PIR1-like_C"/>
    <property type="match status" value="1"/>
</dbReference>
<reference evidence="12" key="1">
    <citation type="submission" date="2022-10" db="EMBL/GenBank/DDBJ databases">
        <authorList>
            <person name="Byrne P K."/>
        </authorList>
    </citation>
    <scope>NUCLEOTIDE SEQUENCE</scope>
    <source>
        <strain evidence="12">ZP964</strain>
    </source>
</reference>
<feature type="compositionally biased region" description="Polar residues" evidence="9">
    <location>
        <begin position="150"/>
        <end position="161"/>
    </location>
</feature>
<evidence type="ECO:0000259" key="11">
    <source>
        <dbReference type="Pfam" id="PF22799"/>
    </source>
</evidence>
<dbReference type="PROSITE" id="PS50256">
    <property type="entry name" value="PIR_REPEAT_2"/>
    <property type="match status" value="3"/>
</dbReference>
<evidence type="ECO:0000256" key="5">
    <source>
        <dbReference type="ARBA" id="ARBA00022729"/>
    </source>
</evidence>
<dbReference type="PANTHER" id="PTHR47254">
    <property type="entry name" value="CELL WALL MANNOPROTEIN CIS3-RELATED"/>
    <property type="match status" value="1"/>
</dbReference>
<keyword evidence="3" id="KW-0964">Secreted</keyword>
<feature type="compositionally biased region" description="Basic and acidic residues" evidence="9">
    <location>
        <begin position="162"/>
        <end position="178"/>
    </location>
</feature>
<dbReference type="InterPro" id="IPR051153">
    <property type="entry name" value="Yeast_CWMannoprotein_PIR"/>
</dbReference>
<organism evidence="12 13">
    <name type="scientific">Saccharomyces uvarum</name>
    <name type="common">Yeast</name>
    <name type="synonym">Saccharomyces bayanus var. uvarum</name>
    <dbReference type="NCBI Taxonomy" id="230603"/>
    <lineage>
        <taxon>Eukaryota</taxon>
        <taxon>Fungi</taxon>
        <taxon>Dikarya</taxon>
        <taxon>Ascomycota</taxon>
        <taxon>Saccharomycotina</taxon>
        <taxon>Saccharomycetes</taxon>
        <taxon>Saccharomycetales</taxon>
        <taxon>Saccharomycetaceae</taxon>
        <taxon>Saccharomyces</taxon>
    </lineage>
</organism>
<accession>A0ABN8WL25</accession>
<evidence type="ECO:0000256" key="8">
    <source>
        <dbReference type="PROSITE-ProRule" id="PRU00149"/>
    </source>
</evidence>
<dbReference type="Proteomes" id="UP001162085">
    <property type="component" value="Chromosome 10"/>
</dbReference>
<dbReference type="EMBL" id="OX365937">
    <property type="protein sequence ID" value="CAI4044369.1"/>
    <property type="molecule type" value="Genomic_DNA"/>
</dbReference>
<name>A0ABN8WL25_SACUV</name>
<keyword evidence="13" id="KW-1185">Reference proteome</keyword>
<feature type="repeat" description="PIR1/2/3" evidence="8">
    <location>
        <begin position="139"/>
        <end position="157"/>
    </location>
</feature>
<dbReference type="PROSITE" id="PS00929">
    <property type="entry name" value="PIR_REPEAT_1"/>
    <property type="match status" value="3"/>
</dbReference>
<proteinExistence type="inferred from homology"/>
<dbReference type="Pfam" id="PF00399">
    <property type="entry name" value="PIR"/>
    <property type="match status" value="3"/>
</dbReference>
<keyword evidence="6" id="KW-0677">Repeat</keyword>
<comment type="similarity">
    <text evidence="7">Belongs to the PIR protein family.</text>
</comment>
<evidence type="ECO:0000256" key="2">
    <source>
        <dbReference type="ARBA" id="ARBA00022512"/>
    </source>
</evidence>
<protein>
    <recommendedName>
        <fullName evidence="11">Cell wall mannoprotein PIR1-like C-terminal domain-containing protein</fullName>
    </recommendedName>
</protein>
<feature type="repeat" description="PIR1/2/3" evidence="8">
    <location>
        <begin position="62"/>
        <end position="80"/>
    </location>
</feature>
<sequence>MYYKKAFITSLLTSIALGAYAPPEPWATLTPGSKLEGVTTDYKTPFGLAVIPFTVSEIKVKRNVISQINDGQVQVTTQKVPSAVSKIVSQIGDGQLQVTTAKNVVTKSTTSVSTATSTSIATATTIKTTIKTKTKTKTKTAISQIHDGQVQATTSSVSSKLDPSKRKPDPTKESGKETVVKVQACKNSGTLAITLHGGVLIDSKGRIGSIVGNRQFQFDGPPPQAGTIYAGGWSITKQGTLAIGDSDVFYQCLSGTFYNLYDKSIGGQCSPVHLQAVGLVDC</sequence>
<dbReference type="InterPro" id="IPR000420">
    <property type="entry name" value="Yeast_PIR_rpt"/>
</dbReference>
<feature type="chain" id="PRO_5045354121" description="Cell wall mannoprotein PIR1-like C-terminal domain-containing protein" evidence="10">
    <location>
        <begin position="22"/>
        <end position="282"/>
    </location>
</feature>
<feature type="domain" description="Cell wall mannoprotein PIR1-like C-terminal" evidence="11">
    <location>
        <begin position="198"/>
        <end position="272"/>
    </location>
</feature>
<evidence type="ECO:0000256" key="6">
    <source>
        <dbReference type="ARBA" id="ARBA00022737"/>
    </source>
</evidence>
<keyword evidence="2" id="KW-0134">Cell wall</keyword>
<comment type="subcellular location">
    <subcellularLocation>
        <location evidence="1">Secreted</location>
        <location evidence="1">Cell wall</location>
    </subcellularLocation>
</comment>
<evidence type="ECO:0000256" key="9">
    <source>
        <dbReference type="SAM" id="MobiDB-lite"/>
    </source>
</evidence>
<evidence type="ECO:0000313" key="13">
    <source>
        <dbReference type="Proteomes" id="UP001162085"/>
    </source>
</evidence>
<feature type="region of interest" description="Disordered" evidence="9">
    <location>
        <begin position="148"/>
        <end position="178"/>
    </location>
</feature>
<evidence type="ECO:0000256" key="10">
    <source>
        <dbReference type="SAM" id="SignalP"/>
    </source>
</evidence>
<evidence type="ECO:0000256" key="3">
    <source>
        <dbReference type="ARBA" id="ARBA00022525"/>
    </source>
</evidence>
<keyword evidence="4" id="KW-0165">Cleavage on pair of basic residues</keyword>
<gene>
    <name evidence="12" type="primary">SUVZ10G0460</name>
    <name evidence="12" type="ORF">SUVZ_10G0460</name>
</gene>